<protein>
    <recommendedName>
        <fullName evidence="10">tRNA dimethylallyltransferase</fullName>
        <ecNumber evidence="10">2.5.1.75</ecNumber>
    </recommendedName>
    <alternativeName>
        <fullName evidence="10">Dimethylallyl diphosphate:tRNA dimethylallyltransferase</fullName>
        <shortName evidence="10">DMAPP:tRNA dimethylallyltransferase</shortName>
        <shortName evidence="10">DMATase</shortName>
    </alternativeName>
    <alternativeName>
        <fullName evidence="10">Isopentenyl-diphosphate:tRNA isopentenyltransferase</fullName>
        <shortName evidence="10">IPP transferase</shortName>
        <shortName evidence="10">IPPT</shortName>
        <shortName evidence="10">IPTase</shortName>
    </alternativeName>
</protein>
<feature type="binding site" evidence="10">
    <location>
        <begin position="27"/>
        <end position="34"/>
    </location>
    <ligand>
        <name>ATP</name>
        <dbReference type="ChEBI" id="CHEBI:30616"/>
    </ligand>
</feature>
<feature type="region of interest" description="Interaction with substrate tRNA" evidence="10">
    <location>
        <begin position="52"/>
        <end position="55"/>
    </location>
</feature>
<dbReference type="InterPro" id="IPR018022">
    <property type="entry name" value="IPT"/>
</dbReference>
<dbReference type="EC" id="2.5.1.75" evidence="10"/>
<comment type="caution">
    <text evidence="14">The sequence shown here is derived from an EMBL/GenBank/DDBJ whole genome shotgun (WGS) entry which is preliminary data.</text>
</comment>
<evidence type="ECO:0000256" key="13">
    <source>
        <dbReference type="RuleBase" id="RU003785"/>
    </source>
</evidence>
<dbReference type="HAMAP" id="MF_00185">
    <property type="entry name" value="IPP_trans"/>
    <property type="match status" value="1"/>
</dbReference>
<evidence type="ECO:0000256" key="6">
    <source>
        <dbReference type="ARBA" id="ARBA00022741"/>
    </source>
</evidence>
<comment type="catalytic activity">
    <reaction evidence="9 10 11">
        <text>adenosine(37) in tRNA + dimethylallyl diphosphate = N(6)-dimethylallyladenosine(37) in tRNA + diphosphate</text>
        <dbReference type="Rhea" id="RHEA:26482"/>
        <dbReference type="Rhea" id="RHEA-COMP:10162"/>
        <dbReference type="Rhea" id="RHEA-COMP:10375"/>
        <dbReference type="ChEBI" id="CHEBI:33019"/>
        <dbReference type="ChEBI" id="CHEBI:57623"/>
        <dbReference type="ChEBI" id="CHEBI:74411"/>
        <dbReference type="ChEBI" id="CHEBI:74415"/>
        <dbReference type="EC" id="2.5.1.75"/>
    </reaction>
</comment>
<dbReference type="EMBL" id="VNHX01000024">
    <property type="protein sequence ID" value="TYP90278.1"/>
    <property type="molecule type" value="Genomic_DNA"/>
</dbReference>
<dbReference type="GO" id="GO:0006400">
    <property type="term" value="P:tRNA modification"/>
    <property type="evidence" value="ECO:0007669"/>
    <property type="project" value="TreeGrafter"/>
</dbReference>
<feature type="binding site" evidence="10">
    <location>
        <begin position="29"/>
        <end position="34"/>
    </location>
    <ligand>
        <name>substrate</name>
    </ligand>
</feature>
<evidence type="ECO:0000256" key="11">
    <source>
        <dbReference type="RuleBase" id="RU003783"/>
    </source>
</evidence>
<comment type="subunit">
    <text evidence="10">Monomer.</text>
</comment>
<evidence type="ECO:0000256" key="12">
    <source>
        <dbReference type="RuleBase" id="RU003784"/>
    </source>
</evidence>
<dbReference type="Pfam" id="PF01715">
    <property type="entry name" value="IPPT"/>
    <property type="match status" value="1"/>
</dbReference>
<evidence type="ECO:0000313" key="15">
    <source>
        <dbReference type="Proteomes" id="UP000325105"/>
    </source>
</evidence>
<proteinExistence type="inferred from homology"/>
<feature type="site" description="Interaction with substrate tRNA" evidence="10">
    <location>
        <position position="140"/>
    </location>
</feature>
<comment type="cofactor">
    <cofactor evidence="1 10">
        <name>Mg(2+)</name>
        <dbReference type="ChEBI" id="CHEBI:18420"/>
    </cofactor>
</comment>
<dbReference type="PANTHER" id="PTHR11088:SF60">
    <property type="entry name" value="TRNA DIMETHYLALLYLTRANSFERASE"/>
    <property type="match status" value="1"/>
</dbReference>
<dbReference type="InterPro" id="IPR027417">
    <property type="entry name" value="P-loop_NTPase"/>
</dbReference>
<evidence type="ECO:0000313" key="14">
    <source>
        <dbReference type="EMBL" id="TYP90278.1"/>
    </source>
</evidence>
<keyword evidence="7 10" id="KW-0067">ATP-binding</keyword>
<evidence type="ECO:0000256" key="7">
    <source>
        <dbReference type="ARBA" id="ARBA00022840"/>
    </source>
</evidence>
<gene>
    <name evidence="10" type="primary">miaA</name>
    <name evidence="14" type="ORF">BC792_12460</name>
</gene>
<reference evidence="14 15" key="1">
    <citation type="submission" date="2019-07" db="EMBL/GenBank/DDBJ databases">
        <title>Genomic Encyclopedia of Archaeal and Bacterial Type Strains, Phase II (KMG-II): from individual species to whole genera.</title>
        <authorList>
            <person name="Goeker M."/>
        </authorList>
    </citation>
    <scope>NUCLEOTIDE SEQUENCE [LARGE SCALE GENOMIC DNA]</scope>
    <source>
        <strain evidence="14 15">DSM 18850</strain>
    </source>
</reference>
<comment type="function">
    <text evidence="2 10 12">Catalyzes the transfer of a dimethylallyl group onto the adenine at position 37 in tRNAs that read codons beginning with uridine, leading to the formation of N6-(dimethylallyl)adenosine (i(6)A).</text>
</comment>
<dbReference type="Gene3D" id="3.40.50.300">
    <property type="entry name" value="P-loop containing nucleotide triphosphate hydrolases"/>
    <property type="match status" value="1"/>
</dbReference>
<keyword evidence="6 10" id="KW-0547">Nucleotide-binding</keyword>
<evidence type="ECO:0000256" key="9">
    <source>
        <dbReference type="ARBA" id="ARBA00049563"/>
    </source>
</evidence>
<dbReference type="NCBIfam" id="TIGR00174">
    <property type="entry name" value="miaA"/>
    <property type="match status" value="1"/>
</dbReference>
<dbReference type="PANTHER" id="PTHR11088">
    <property type="entry name" value="TRNA DIMETHYLALLYLTRANSFERASE"/>
    <property type="match status" value="1"/>
</dbReference>
<evidence type="ECO:0000256" key="5">
    <source>
        <dbReference type="ARBA" id="ARBA00022694"/>
    </source>
</evidence>
<dbReference type="GO" id="GO:0052381">
    <property type="term" value="F:tRNA dimethylallyltransferase activity"/>
    <property type="evidence" value="ECO:0007669"/>
    <property type="project" value="UniProtKB-UniRule"/>
</dbReference>
<accession>A0A5S5D4R0</accession>
<evidence type="ECO:0000256" key="2">
    <source>
        <dbReference type="ARBA" id="ARBA00003213"/>
    </source>
</evidence>
<dbReference type="SUPFAM" id="SSF52540">
    <property type="entry name" value="P-loop containing nucleoside triphosphate hydrolases"/>
    <property type="match status" value="2"/>
</dbReference>
<feature type="site" description="Interaction with substrate tRNA" evidence="10">
    <location>
        <position position="117"/>
    </location>
</feature>
<sequence length="322" mass="37065">MISPSSILHFNQVKDNLSPDLLYTILGPTASGKTQLGVALAKVMNGEVISVDSRQVYRGMDIGTGKDLREYGDVHYHLINIRNPDERYDVSQFQTDFHTAYEDILSRSKCPIAVGGTGLYLRSLFVSQPYIQVPVNAPLREQLLPLTKEELRSRLQRYSIPPDFQVDVSSHKRLVRAVEILEAVRNGLFQMPSPPAPSYPAIIFGIDPQVEIRRGRISQRLKERMDEGLEEEVKRLLDMGMTHEDLQYFGLEYKYTSLYLLGQLDRASFYSKLETEIHRYAKRQMTFFRKMEKEGLLIQWLQAGSTEDQLQEILHLLANKKR</sequence>
<dbReference type="AlphaFoldDB" id="A0A5S5D4R0"/>
<comment type="similarity">
    <text evidence="3 10 13">Belongs to the IPP transferase family.</text>
</comment>
<evidence type="ECO:0000256" key="3">
    <source>
        <dbReference type="ARBA" id="ARBA00005842"/>
    </source>
</evidence>
<name>A0A5S5D4R0_9SPHI</name>
<evidence type="ECO:0000256" key="1">
    <source>
        <dbReference type="ARBA" id="ARBA00001946"/>
    </source>
</evidence>
<comment type="caution">
    <text evidence="10">Lacks conserved residue(s) required for the propagation of feature annotation.</text>
</comment>
<dbReference type="GO" id="GO:0005524">
    <property type="term" value="F:ATP binding"/>
    <property type="evidence" value="ECO:0007669"/>
    <property type="project" value="UniProtKB-UniRule"/>
</dbReference>
<dbReference type="Proteomes" id="UP000325105">
    <property type="component" value="Unassembled WGS sequence"/>
</dbReference>
<organism evidence="14 15">
    <name type="scientific">Sphingobacterium allocomposti</name>
    <dbReference type="NCBI Taxonomy" id="415956"/>
    <lineage>
        <taxon>Bacteria</taxon>
        <taxon>Pseudomonadati</taxon>
        <taxon>Bacteroidota</taxon>
        <taxon>Sphingobacteriia</taxon>
        <taxon>Sphingobacteriales</taxon>
        <taxon>Sphingobacteriaceae</taxon>
        <taxon>Sphingobacterium</taxon>
    </lineage>
</organism>
<keyword evidence="4 10" id="KW-0808">Transferase</keyword>
<evidence type="ECO:0000256" key="10">
    <source>
        <dbReference type="HAMAP-Rule" id="MF_00185"/>
    </source>
</evidence>
<keyword evidence="5 10" id="KW-0819">tRNA processing</keyword>
<dbReference type="InterPro" id="IPR039657">
    <property type="entry name" value="Dimethylallyltransferase"/>
</dbReference>
<keyword evidence="15" id="KW-1185">Reference proteome</keyword>
<evidence type="ECO:0000256" key="8">
    <source>
        <dbReference type="ARBA" id="ARBA00022842"/>
    </source>
</evidence>
<evidence type="ECO:0000256" key="4">
    <source>
        <dbReference type="ARBA" id="ARBA00022679"/>
    </source>
</evidence>
<keyword evidence="8 10" id="KW-0460">Magnesium</keyword>